<dbReference type="GO" id="GO:0042910">
    <property type="term" value="F:xenobiotic transmembrane transporter activity"/>
    <property type="evidence" value="ECO:0007669"/>
    <property type="project" value="TreeGrafter"/>
</dbReference>
<evidence type="ECO:0000313" key="3">
    <source>
        <dbReference type="Proteomes" id="UP000289022"/>
    </source>
</evidence>
<keyword evidence="1" id="KW-0472">Membrane</keyword>
<feature type="transmembrane region" description="Helical" evidence="1">
    <location>
        <begin position="150"/>
        <end position="177"/>
    </location>
</feature>
<dbReference type="AlphaFoldDB" id="A0A438XNG3"/>
<dbReference type="Gene3D" id="1.20.1640.10">
    <property type="entry name" value="Multidrug efflux transporter AcrB transmembrane domain"/>
    <property type="match status" value="1"/>
</dbReference>
<dbReference type="Pfam" id="PF00873">
    <property type="entry name" value="ACR_tran"/>
    <property type="match status" value="1"/>
</dbReference>
<protein>
    <submittedName>
        <fullName evidence="2">Efflux RND transporter permease subunit</fullName>
    </submittedName>
</protein>
<organism evidence="2 3">
    <name type="scientific">Helicobacter pylori</name>
    <name type="common">Campylobacter pylori</name>
    <dbReference type="NCBI Taxonomy" id="210"/>
    <lineage>
        <taxon>Bacteria</taxon>
        <taxon>Pseudomonadati</taxon>
        <taxon>Campylobacterota</taxon>
        <taxon>Epsilonproteobacteria</taxon>
        <taxon>Campylobacterales</taxon>
        <taxon>Helicobacteraceae</taxon>
        <taxon>Helicobacter</taxon>
    </lineage>
</organism>
<evidence type="ECO:0000313" key="2">
    <source>
        <dbReference type="EMBL" id="RVZ39439.1"/>
    </source>
</evidence>
<feature type="non-terminal residue" evidence="2">
    <location>
        <position position="1"/>
    </location>
</feature>
<feature type="transmembrane region" description="Helical" evidence="1">
    <location>
        <begin position="45"/>
        <end position="67"/>
    </location>
</feature>
<name>A0A438XNG3_HELPX</name>
<dbReference type="PANTHER" id="PTHR32063:SF68">
    <property type="entry name" value="PROBALE CATION EFFLUX SYSTEM PROTEIN"/>
    <property type="match status" value="1"/>
</dbReference>
<feature type="transmembrane region" description="Helical" evidence="1">
    <location>
        <begin position="73"/>
        <end position="97"/>
    </location>
</feature>
<dbReference type="InterPro" id="IPR001036">
    <property type="entry name" value="Acrflvin-R"/>
</dbReference>
<reference evidence="2 3" key="1">
    <citation type="submission" date="2018-11" db="EMBL/GenBank/DDBJ databases">
        <title>Genetic determinants and prediction of antibiotic resistance phenotypes in Helicobacter pylori.</title>
        <authorList>
            <person name="Wagner K."/>
        </authorList>
    </citation>
    <scope>NUCLEOTIDE SEQUENCE [LARGE SCALE GENOMIC DNA]</scope>
    <source>
        <strain evidence="2 3">ZH70</strain>
    </source>
</reference>
<dbReference type="EMBL" id="RJGP01000342">
    <property type="protein sequence ID" value="RVZ39439.1"/>
    <property type="molecule type" value="Genomic_DNA"/>
</dbReference>
<feature type="transmembrane region" description="Helical" evidence="1">
    <location>
        <begin position="20"/>
        <end position="38"/>
    </location>
</feature>
<dbReference type="SUPFAM" id="SSF82866">
    <property type="entry name" value="Multidrug efflux transporter AcrB transmembrane domain"/>
    <property type="match status" value="1"/>
</dbReference>
<keyword evidence="1" id="KW-1133">Transmembrane helix</keyword>
<gene>
    <name evidence="2" type="ORF">EC518_06855</name>
</gene>
<feature type="transmembrane region" description="Helical" evidence="1">
    <location>
        <begin position="118"/>
        <end position="138"/>
    </location>
</feature>
<dbReference type="GO" id="GO:0005886">
    <property type="term" value="C:plasma membrane"/>
    <property type="evidence" value="ECO:0007669"/>
    <property type="project" value="TreeGrafter"/>
</dbReference>
<accession>A0A438XNG3</accession>
<dbReference type="Proteomes" id="UP000289022">
    <property type="component" value="Unassembled WGS sequence"/>
</dbReference>
<proteinExistence type="predicted"/>
<dbReference type="PANTHER" id="PTHR32063">
    <property type="match status" value="1"/>
</dbReference>
<keyword evidence="1" id="KW-0812">Transmembrane</keyword>
<evidence type="ECO:0000256" key="1">
    <source>
        <dbReference type="SAM" id="Phobius"/>
    </source>
</evidence>
<comment type="caution">
    <text evidence="2">The sequence shown here is derived from an EMBL/GenBank/DDBJ whole genome shotgun (WGS) entry which is preliminary data.</text>
</comment>
<sequence length="183" mass="19694">PSYYITYGGQFENQQRANKRLSTVIPLSILAIFFILFFTFKSIPLALLILLNIPFAVTGGLIALFAVGEYISVPASVGFIALFGIAVLNGVVMIGYFKELLLQGKSVEECVLLGAKRRLRPVLMTACIAGLGLIPLLFSHSVGSEVQKPLAIVVLGGLVTSSALTLLLLPPMFMLIAKKIKIV</sequence>